<feature type="domain" description="MBG" evidence="2">
    <location>
        <begin position="697"/>
        <end position="778"/>
    </location>
</feature>
<gene>
    <name evidence="3" type="ORF">SAMN04488132_103324</name>
</gene>
<feature type="domain" description="DUF11" evidence="1">
    <location>
        <begin position="1630"/>
        <end position="1750"/>
    </location>
</feature>
<dbReference type="Gene3D" id="2.60.40.2810">
    <property type="match status" value="6"/>
</dbReference>
<dbReference type="Gene3D" id="3.30.210.10">
    <property type="entry name" value="DNA polymerase, thumb domain"/>
    <property type="match status" value="1"/>
</dbReference>
<dbReference type="EMBL" id="FUWH01000003">
    <property type="protein sequence ID" value="SJZ64880.1"/>
    <property type="molecule type" value="Genomic_DNA"/>
</dbReference>
<dbReference type="NCBIfam" id="TIGR04131">
    <property type="entry name" value="Bac_Flav_CTERM"/>
    <property type="match status" value="1"/>
</dbReference>
<dbReference type="Pfam" id="PF01345">
    <property type="entry name" value="DUF11"/>
    <property type="match status" value="1"/>
</dbReference>
<evidence type="ECO:0000313" key="3">
    <source>
        <dbReference type="EMBL" id="SJZ64880.1"/>
    </source>
</evidence>
<protein>
    <submittedName>
        <fullName evidence="3">Gliding motility-associated C-terminal domain-containing protein</fullName>
    </submittedName>
</protein>
<dbReference type="Gene3D" id="2.60.40.1170">
    <property type="entry name" value="Mu homology domain, subdomain B"/>
    <property type="match status" value="1"/>
</dbReference>
<name>A0A1T4MCW8_9BACT</name>
<dbReference type="InterPro" id="IPR037160">
    <property type="entry name" value="DNA_Pol_thumb_sf"/>
</dbReference>
<dbReference type="RefSeq" id="WP_176112938.1">
    <property type="nucleotide sequence ID" value="NZ_FUWH01000003.1"/>
</dbReference>
<dbReference type="Proteomes" id="UP000190888">
    <property type="component" value="Unassembled WGS sequence"/>
</dbReference>
<dbReference type="SUPFAM" id="SSF49447">
    <property type="entry name" value="Second domain of Mu2 adaptin subunit (ap50) of ap2 adaptor"/>
    <property type="match status" value="1"/>
</dbReference>
<accession>A0A1T4MCW8</accession>
<evidence type="ECO:0000259" key="1">
    <source>
        <dbReference type="Pfam" id="PF01345"/>
    </source>
</evidence>
<evidence type="ECO:0000259" key="2">
    <source>
        <dbReference type="Pfam" id="PF18676"/>
    </source>
</evidence>
<dbReference type="NCBIfam" id="NF012211">
    <property type="entry name" value="tand_rpt_95"/>
    <property type="match status" value="8"/>
</dbReference>
<dbReference type="Pfam" id="PF17963">
    <property type="entry name" value="Big_9"/>
    <property type="match status" value="8"/>
</dbReference>
<keyword evidence="4" id="KW-1185">Reference proteome</keyword>
<feature type="non-terminal residue" evidence="3">
    <location>
        <position position="1"/>
    </location>
</feature>
<proteinExistence type="predicted"/>
<organism evidence="3 4">
    <name type="scientific">Sediminibacterium ginsengisoli</name>
    <dbReference type="NCBI Taxonomy" id="413434"/>
    <lineage>
        <taxon>Bacteria</taxon>
        <taxon>Pseudomonadati</taxon>
        <taxon>Bacteroidota</taxon>
        <taxon>Chitinophagia</taxon>
        <taxon>Chitinophagales</taxon>
        <taxon>Chitinophagaceae</taxon>
        <taxon>Sediminibacterium</taxon>
    </lineage>
</organism>
<dbReference type="STRING" id="413434.SAMN04488132_103324"/>
<reference evidence="3 4" key="1">
    <citation type="submission" date="2017-02" db="EMBL/GenBank/DDBJ databases">
        <authorList>
            <person name="Peterson S.W."/>
        </authorList>
    </citation>
    <scope>NUCLEOTIDE SEQUENCE [LARGE SCALE GENOMIC DNA]</scope>
    <source>
        <strain evidence="3 4">DSM 22335</strain>
    </source>
</reference>
<dbReference type="InterPro" id="IPR041286">
    <property type="entry name" value="MBG_2"/>
</dbReference>
<dbReference type="Pfam" id="PF13585">
    <property type="entry name" value="CHU_C"/>
    <property type="match status" value="1"/>
</dbReference>
<dbReference type="Gene3D" id="2.60.40.3440">
    <property type="match status" value="2"/>
</dbReference>
<dbReference type="InterPro" id="IPR036168">
    <property type="entry name" value="AP2_Mu_C_sf"/>
</dbReference>
<evidence type="ECO:0000313" key="4">
    <source>
        <dbReference type="Proteomes" id="UP000190888"/>
    </source>
</evidence>
<dbReference type="Pfam" id="PF18676">
    <property type="entry name" value="MBG_2"/>
    <property type="match status" value="1"/>
</dbReference>
<dbReference type="InterPro" id="IPR001434">
    <property type="entry name" value="OmcB-like_DUF11"/>
</dbReference>
<dbReference type="InterPro" id="IPR026341">
    <property type="entry name" value="T9SS_type_B"/>
</dbReference>
<sequence length="1846" mass="188886">TKTYGTLHTFANSTSEVTVTGVSTPIFAPNNAISALALTSTGTPANAAASATPYPIVITNNSVVIKDANGTGADVTANYDITLVDGGLTINKATLTFTANNATKVYGDTYTFATDGTATTMTGSLVNGNTISVNPVVTASNSGATAGAPVSGTYATQITTNSVTIIDPANSNADVTSNYDITLVPGTFTITKRQITVTAKDVTKTYGTLHTFANTASEVTVTGVSSPALAATNAISGITLTSTGAPANAAASVTPYPIVITNNSVVIKDANGTGADVTANYDITLVDGGLTINKAALTFTANNATKVYGDTYTFATDGTATTMTGSLVNGNTISVNPVVTASNSGATAAAPVSGTYATQITANSVTIIDPVNSNADVTSNYNITLVPGTFTITKRQITVTAKDVTKTYGTLHTFANSTSEVTVTGVSTPIFAPNNAISALALTSTGTPANAAASATPYPIIVTNNSVVIKDANGTGADVTANYDITLVNGGLTINKAAITFKANDVTKTYGDAYTFPTDGTATAITSGGLVNSNTIGTNPVVTSTGAPAAAVVGGSPYTTVITPGSLVILDPANSNADVTSNYDITLVDGALTINKRAVTFRANDVSKAYGTVKTFATDGTAVSVTAGSIAAADLLKAATVTSTTGSPAMATVAGNTYSIDITNGTIRIENASNVDVTSSYDITLASGALTVTKVPLTIKAADKSKVYDAQVFGGGYSILSYTGFVNGENENTPGVLGGTLAYSGTSQTAVNAGTYPITPGGLTAGNYTITFEDGTLTISKRPISITAYSTTKKYNHTITLASNVTVTAGTLVPGDAISASVLTSTGTPQAAALGTYPIVITPGTPVIKTTPGADVTSNYDITYVDGTLTVIPNVNPVANNDSKVTSANIPVTINVPGNDTDADGVIDPTTVTIITQPAHGIVTIDPVTGEVKYTPNPGYYGTDVFTYTIKDDDGGVSNVATVNITVLLGPAAQNDAASTNPATPVTLDILGNDVVGDAALNPGTTTVVTQPAHGTVTIDPATGKATYTPNPGFYGDDSFTYTVKDANGVISNVATATIHVYKPPVATNDAAVTNPSTPVVIDILANDVKGDGNLVPNTVTIISQPAHGVLSVDPATGKVTYTPNNGYYGPDVFTYTVKDQYGNVTNVATVNITVNQPPVANNDVAATIPDTPVTIDILGNDAIGSAALVPSTVTIVTQPAHGTLSIDPATGKVKYTPNPGYYGPDNFTYTVKDANGAISNVATVTINISQGPTAVNDAAMTPPNTPVTINILGNDLQGAAALAPGTVSIVAQTAHGTLSVNPTTGRVTYTPNPGYYGPDVFTYTVKDANGAISNVATVNITVPKPPTAVNDNVVANPGVPVTIDILANDVKGDGNLVPSTVTVVTPPAHGTFTIDPATGKVVYTPNPGYFGPDSFTYTVVDANGAISNVATVNIYVNKPPTATNDAAKTRMNVPVTLDILANDVKGDGNLVPSTVTIVTQPAHGTLSIDPATGKVVYTPANGYYGTDSFTYTVKDANGNISNVATASITINRPPLATNDAATTETDVPVTINLIANDAAYGTTLNPASIVVVAQPAHGTVTIRPDGTVIYTPAPGYEGTDVFTYTILDNNGEISNVATVNLTILTVKPDLYVTKRLVTVAPNVKVGKEVEYEIEVTNLSRATANNVVITDPLPGNLGGANVTTTVQKGTASYDKTTKTITWKIPTLAFNEKSTMRLKVQVTSGGDIVNTVSVKSDEVDGNPANNLASATYSVSADTTVKDDIFIPNVVTPNGDGKNDKFLILGINRYPGTQLVIYNRWGNMVFHSKDYSNNWDGSGLNEGTYFYILTVPKPTGTKVYNGWVQLIR</sequence>